<feature type="domain" description="Tetrahydrofolate dehydrogenase/cyclohydrolase catalytic" evidence="12">
    <location>
        <begin position="4"/>
        <end position="119"/>
    </location>
</feature>
<dbReference type="GO" id="GO:0009086">
    <property type="term" value="P:methionine biosynthetic process"/>
    <property type="evidence" value="ECO:0007669"/>
    <property type="project" value="UniProtKB-KW"/>
</dbReference>
<feature type="binding site" evidence="11">
    <location>
        <begin position="166"/>
        <end position="168"/>
    </location>
    <ligand>
        <name>NADP(+)</name>
        <dbReference type="ChEBI" id="CHEBI:58349"/>
    </ligand>
</feature>
<dbReference type="Pfam" id="PF00763">
    <property type="entry name" value="THF_DHG_CYH"/>
    <property type="match status" value="1"/>
</dbReference>
<dbReference type="InterPro" id="IPR020630">
    <property type="entry name" value="THF_DH/CycHdrlase_cat_dom"/>
</dbReference>
<evidence type="ECO:0000256" key="6">
    <source>
        <dbReference type="ARBA" id="ARBA00022857"/>
    </source>
</evidence>
<keyword evidence="6 11" id="KW-0521">NADP</keyword>
<dbReference type="Pfam" id="PF02882">
    <property type="entry name" value="THF_DHG_CYH_C"/>
    <property type="match status" value="1"/>
</dbReference>
<evidence type="ECO:0000313" key="14">
    <source>
        <dbReference type="EMBL" id="TQC54151.1"/>
    </source>
</evidence>
<dbReference type="SUPFAM" id="SSF51735">
    <property type="entry name" value="NAD(P)-binding Rossmann-fold domains"/>
    <property type="match status" value="1"/>
</dbReference>
<dbReference type="OrthoDB" id="9803580at2"/>
<dbReference type="GO" id="GO:0005829">
    <property type="term" value="C:cytosol"/>
    <property type="evidence" value="ECO:0007669"/>
    <property type="project" value="TreeGrafter"/>
</dbReference>
<keyword evidence="10 11" id="KW-0511">Multifunctional enzyme</keyword>
<comment type="catalytic activity">
    <reaction evidence="11">
        <text>(6R)-5,10-methylene-5,6,7,8-tetrahydrofolate + NADP(+) = (6R)-5,10-methenyltetrahydrofolate + NADPH</text>
        <dbReference type="Rhea" id="RHEA:22812"/>
        <dbReference type="ChEBI" id="CHEBI:15636"/>
        <dbReference type="ChEBI" id="CHEBI:57455"/>
        <dbReference type="ChEBI" id="CHEBI:57783"/>
        <dbReference type="ChEBI" id="CHEBI:58349"/>
        <dbReference type="EC" id="1.5.1.5"/>
    </reaction>
</comment>
<dbReference type="Proteomes" id="UP000320801">
    <property type="component" value="Unassembled WGS sequence"/>
</dbReference>
<sequence>MKILKGKPVAEKLSENLKVEFKKVIEALGRKPILAIVRVGDNEVSTKFIQRKIEKANELGVEAKVYHFPESVKYKNLLRKLDDINEEADGIIVQLPLPEPLNTSTQPILDAVRWDKDVDGLTNRNTFNFYNKTDEFNFTPATAQGVMELIDYYGIEVENKRAAVVGRSLLVGRPTANLLKSRNATVSTHNRESGIKGVENADILVVAAGSPKLIKKENIKEGAVVIDIGTSWVEENGENKLVGDVDHDGLDGYIEAIAPTPGGVGPLTVVCLFANLLKAIKFNNDL</sequence>
<evidence type="ECO:0000256" key="5">
    <source>
        <dbReference type="ARBA" id="ARBA00022801"/>
    </source>
</evidence>
<dbReference type="InterPro" id="IPR000672">
    <property type="entry name" value="THF_DH/CycHdrlase"/>
</dbReference>
<evidence type="ECO:0000256" key="1">
    <source>
        <dbReference type="ARBA" id="ARBA00004777"/>
    </source>
</evidence>
<evidence type="ECO:0000256" key="3">
    <source>
        <dbReference type="ARBA" id="ARBA00022605"/>
    </source>
</evidence>
<evidence type="ECO:0000259" key="13">
    <source>
        <dbReference type="Pfam" id="PF02882"/>
    </source>
</evidence>
<keyword evidence="5 11" id="KW-0378">Hydrolase</keyword>
<comment type="similarity">
    <text evidence="11">Belongs to the tetrahydrofolate dehydrogenase/cyclohydrolase family.</text>
</comment>
<organism evidence="14 15">
    <name type="scientific">Mycoplasmopsis mucosicanis</name>
    <dbReference type="NCBI Taxonomy" id="458208"/>
    <lineage>
        <taxon>Bacteria</taxon>
        <taxon>Bacillati</taxon>
        <taxon>Mycoplasmatota</taxon>
        <taxon>Mycoplasmoidales</taxon>
        <taxon>Metamycoplasmataceae</taxon>
        <taxon>Mycoplasmopsis</taxon>
    </lineage>
</organism>
<dbReference type="CDD" id="cd01080">
    <property type="entry name" value="NAD_bind_m-THF_DH_Cyclohyd"/>
    <property type="match status" value="1"/>
</dbReference>
<evidence type="ECO:0000313" key="15">
    <source>
        <dbReference type="Proteomes" id="UP000320801"/>
    </source>
</evidence>
<dbReference type="GO" id="GO:0035999">
    <property type="term" value="P:tetrahydrofolate interconversion"/>
    <property type="evidence" value="ECO:0007669"/>
    <property type="project" value="UniProtKB-UniRule"/>
</dbReference>
<evidence type="ECO:0000256" key="11">
    <source>
        <dbReference type="HAMAP-Rule" id="MF_01576"/>
    </source>
</evidence>
<comment type="catalytic activity">
    <reaction evidence="11">
        <text>(6R)-5,10-methenyltetrahydrofolate + H2O = (6R)-10-formyltetrahydrofolate + H(+)</text>
        <dbReference type="Rhea" id="RHEA:23700"/>
        <dbReference type="ChEBI" id="CHEBI:15377"/>
        <dbReference type="ChEBI" id="CHEBI:15378"/>
        <dbReference type="ChEBI" id="CHEBI:57455"/>
        <dbReference type="ChEBI" id="CHEBI:195366"/>
        <dbReference type="EC" id="3.5.4.9"/>
    </reaction>
</comment>
<dbReference type="Gene3D" id="3.40.50.10860">
    <property type="entry name" value="Leucine Dehydrogenase, chain A, domain 1"/>
    <property type="match status" value="1"/>
</dbReference>
<keyword evidence="7 11" id="KW-0560">Oxidoreductase</keyword>
<dbReference type="PANTHER" id="PTHR48099">
    <property type="entry name" value="C-1-TETRAHYDROFOLATE SYNTHASE, CYTOPLASMIC-RELATED"/>
    <property type="match status" value="1"/>
</dbReference>
<evidence type="ECO:0000256" key="7">
    <source>
        <dbReference type="ARBA" id="ARBA00023002"/>
    </source>
</evidence>
<keyword evidence="4 11" id="KW-0658">Purine biosynthesis</keyword>
<proteinExistence type="inferred from homology"/>
<keyword evidence="8 11" id="KW-0368">Histidine biosynthesis</keyword>
<dbReference type="PANTHER" id="PTHR48099:SF5">
    <property type="entry name" value="C-1-TETRAHYDROFOLATE SYNTHASE, CYTOPLASMIC"/>
    <property type="match status" value="1"/>
</dbReference>
<protein>
    <recommendedName>
        <fullName evidence="11">Bifunctional protein FolD</fullName>
    </recommendedName>
    <domain>
        <recommendedName>
            <fullName evidence="11">Methylenetetrahydrofolate dehydrogenase</fullName>
            <ecNumber evidence="11">1.5.1.5</ecNumber>
        </recommendedName>
    </domain>
    <domain>
        <recommendedName>
            <fullName evidence="11">Methenyltetrahydrofolate cyclohydrolase</fullName>
            <ecNumber evidence="11">3.5.4.9</ecNumber>
        </recommendedName>
    </domain>
</protein>
<dbReference type="GO" id="GO:0000105">
    <property type="term" value="P:L-histidine biosynthetic process"/>
    <property type="evidence" value="ECO:0007669"/>
    <property type="project" value="UniProtKB-KW"/>
</dbReference>
<evidence type="ECO:0000256" key="10">
    <source>
        <dbReference type="ARBA" id="ARBA00023268"/>
    </source>
</evidence>
<evidence type="ECO:0000259" key="12">
    <source>
        <dbReference type="Pfam" id="PF00763"/>
    </source>
</evidence>
<dbReference type="UniPathway" id="UPA00193"/>
<dbReference type="InterPro" id="IPR036291">
    <property type="entry name" value="NAD(P)-bd_dom_sf"/>
</dbReference>
<evidence type="ECO:0000256" key="2">
    <source>
        <dbReference type="ARBA" id="ARBA00022563"/>
    </source>
</evidence>
<comment type="caution">
    <text evidence="14">The sequence shown here is derived from an EMBL/GenBank/DDBJ whole genome shotgun (WGS) entry which is preliminary data.</text>
</comment>
<feature type="domain" description="Tetrahydrofolate dehydrogenase/cyclohydrolase NAD(P)-binding" evidence="13">
    <location>
        <begin position="140"/>
        <end position="282"/>
    </location>
</feature>
<comment type="caution">
    <text evidence="11">Lacks conserved residue(s) required for the propagation of feature annotation.</text>
</comment>
<dbReference type="GO" id="GO:0004477">
    <property type="term" value="F:methenyltetrahydrofolate cyclohydrolase activity"/>
    <property type="evidence" value="ECO:0007669"/>
    <property type="project" value="UniProtKB-UniRule"/>
</dbReference>
<evidence type="ECO:0000256" key="4">
    <source>
        <dbReference type="ARBA" id="ARBA00022755"/>
    </source>
</evidence>
<dbReference type="PRINTS" id="PR00085">
    <property type="entry name" value="THFDHDRGNASE"/>
</dbReference>
<evidence type="ECO:0000256" key="8">
    <source>
        <dbReference type="ARBA" id="ARBA00023102"/>
    </source>
</evidence>
<dbReference type="AlphaFoldDB" id="A0A507SSC6"/>
<comment type="pathway">
    <text evidence="1 11">One-carbon metabolism; tetrahydrofolate interconversion.</text>
</comment>
<keyword evidence="15" id="KW-1185">Reference proteome</keyword>
<keyword evidence="3 11" id="KW-0028">Amino-acid biosynthesis</keyword>
<dbReference type="InterPro" id="IPR046346">
    <property type="entry name" value="Aminoacid_DH-like_N_sf"/>
</dbReference>
<reference evidence="14 15" key="1">
    <citation type="submission" date="2019-03" db="EMBL/GenBank/DDBJ databases">
        <title>Characterization of a novel Mycoplasma cynos real-time PCR assay.</title>
        <authorList>
            <person name="Tallmadge R.L."/>
            <person name="Mitchell P.K."/>
            <person name="Goodman L."/>
        </authorList>
    </citation>
    <scope>NUCLEOTIDE SEQUENCE [LARGE SCALE GENOMIC DNA]</scope>
    <source>
        <strain evidence="14 15">1642</strain>
    </source>
</reference>
<comment type="function">
    <text evidence="11">Catalyzes the oxidation of 5,10-methylenetetrahydrofolate to 5,10-methenyltetrahydrofolate and then the hydrolysis of 5,10-methenyltetrahydrofolate to 10-formyltetrahydrofolate.</text>
</comment>
<dbReference type="EC" id="3.5.4.9" evidence="11"/>
<dbReference type="EC" id="1.5.1.5" evidence="11"/>
<comment type="subunit">
    <text evidence="11">Homodimer.</text>
</comment>
<gene>
    <name evidence="11" type="primary">folD</name>
    <name evidence="14" type="ORF">E1I18_00015</name>
</gene>
<keyword evidence="2 11" id="KW-0554">One-carbon metabolism</keyword>
<name>A0A507SSC6_9BACT</name>
<evidence type="ECO:0000256" key="9">
    <source>
        <dbReference type="ARBA" id="ARBA00023167"/>
    </source>
</evidence>
<dbReference type="SUPFAM" id="SSF53223">
    <property type="entry name" value="Aminoacid dehydrogenase-like, N-terminal domain"/>
    <property type="match status" value="1"/>
</dbReference>
<dbReference type="GO" id="GO:0006164">
    <property type="term" value="P:purine nucleotide biosynthetic process"/>
    <property type="evidence" value="ECO:0007669"/>
    <property type="project" value="UniProtKB-KW"/>
</dbReference>
<feature type="binding site" evidence="11">
    <location>
        <position position="230"/>
    </location>
    <ligand>
        <name>NADP(+)</name>
        <dbReference type="ChEBI" id="CHEBI:58349"/>
    </ligand>
</feature>
<dbReference type="InterPro" id="IPR020631">
    <property type="entry name" value="THF_DH/CycHdrlase_NAD-bd_dom"/>
</dbReference>
<dbReference type="EMBL" id="SMDN01000001">
    <property type="protein sequence ID" value="TQC54151.1"/>
    <property type="molecule type" value="Genomic_DNA"/>
</dbReference>
<dbReference type="Gene3D" id="3.40.50.720">
    <property type="entry name" value="NAD(P)-binding Rossmann-like Domain"/>
    <property type="match status" value="1"/>
</dbReference>
<dbReference type="HAMAP" id="MF_01576">
    <property type="entry name" value="THF_DHG_CYH"/>
    <property type="match status" value="1"/>
</dbReference>
<dbReference type="RefSeq" id="WP_141483563.1">
    <property type="nucleotide sequence ID" value="NZ_SMDN01000001.1"/>
</dbReference>
<accession>A0A507SSC6</accession>
<dbReference type="GO" id="GO:0004488">
    <property type="term" value="F:methylenetetrahydrofolate dehydrogenase (NADP+) activity"/>
    <property type="evidence" value="ECO:0007669"/>
    <property type="project" value="UniProtKB-UniRule"/>
</dbReference>
<keyword evidence="9 11" id="KW-0486">Methionine biosynthesis</keyword>